<dbReference type="AlphaFoldDB" id="A0A3G8XM27"/>
<reference evidence="2" key="1">
    <citation type="submission" date="2018-11" db="EMBL/GenBank/DDBJ databases">
        <title>Proposal to divide the Flavobacteriaceae and reorganize its genera based on Amino Acid Identity values calculated from whole genome sequences.</title>
        <authorList>
            <person name="Nicholson A.C."/>
            <person name="Gulvik C.A."/>
            <person name="Whitney A.M."/>
            <person name="Humrighouse B.W."/>
            <person name="Bell M."/>
            <person name="Holmes B."/>
            <person name="Steigerwalt A.G."/>
            <person name="Villarma A."/>
            <person name="Sheth M."/>
            <person name="Batra D."/>
            <person name="Pryor J."/>
            <person name="Bernardet J.-F."/>
            <person name="Hugo C."/>
            <person name="Kampfer P."/>
            <person name="Newman J.D."/>
            <person name="McQuiston J.R."/>
        </authorList>
    </citation>
    <scope>NUCLEOTIDE SEQUENCE [LARGE SCALE GENOMIC DNA]</scope>
    <source>
        <strain evidence="2">G0081</strain>
    </source>
</reference>
<protein>
    <submittedName>
        <fullName evidence="1">Uncharacterized protein</fullName>
    </submittedName>
</protein>
<gene>
    <name evidence="1" type="ORF">EIB73_06075</name>
</gene>
<dbReference type="EMBL" id="CP034159">
    <property type="protein sequence ID" value="AZI32787.1"/>
    <property type="molecule type" value="Genomic_DNA"/>
</dbReference>
<dbReference type="Proteomes" id="UP000270185">
    <property type="component" value="Chromosome"/>
</dbReference>
<dbReference type="KEGG" id="ccas:EIB73_06075"/>
<evidence type="ECO:0000313" key="1">
    <source>
        <dbReference type="EMBL" id="AZI32787.1"/>
    </source>
</evidence>
<evidence type="ECO:0000313" key="2">
    <source>
        <dbReference type="Proteomes" id="UP000270185"/>
    </source>
</evidence>
<organism evidence="1 2">
    <name type="scientific">Kaistella carnis</name>
    <dbReference type="NCBI Taxonomy" id="1241979"/>
    <lineage>
        <taxon>Bacteria</taxon>
        <taxon>Pseudomonadati</taxon>
        <taxon>Bacteroidota</taxon>
        <taxon>Flavobacteriia</taxon>
        <taxon>Flavobacteriales</taxon>
        <taxon>Weeksellaceae</taxon>
        <taxon>Chryseobacterium group</taxon>
        <taxon>Kaistella</taxon>
    </lineage>
</organism>
<dbReference type="OrthoDB" id="705436at2"/>
<sequence length="201" mass="23309">MKKILFISVILLTLNTFGQIKSEKVNGLKIVKQETVSENDTIISVNYINKIESDRKPAYFINGKLTNESVLKTLNPNEIENVNVEKGNFEIENVNYKGKLYIVTKSTYKPKLISLNNLKMKYTSIKENSTIFKIDNEIINADYENYVVDENYILKINVEKFENSQEKLKFNIVNLITKTEENIKKSKEIIIRGKDKFAINK</sequence>
<name>A0A3G8XM27_9FLAO</name>
<proteinExistence type="predicted"/>
<keyword evidence="2" id="KW-1185">Reference proteome</keyword>
<accession>A0A3G8XM27</accession>
<dbReference type="RefSeq" id="WP_125023613.1">
    <property type="nucleotide sequence ID" value="NZ_CP034159.1"/>
</dbReference>